<evidence type="ECO:0000256" key="18">
    <source>
        <dbReference type="SAM" id="MobiDB-lite"/>
    </source>
</evidence>
<keyword evidence="8 17" id="KW-0285">Flavoprotein</keyword>
<evidence type="ECO:0000256" key="3">
    <source>
        <dbReference type="ARBA" id="ARBA00004496"/>
    </source>
</evidence>
<evidence type="ECO:0000256" key="5">
    <source>
        <dbReference type="ARBA" id="ARBA00010485"/>
    </source>
</evidence>
<gene>
    <name evidence="17 20" type="primary">murB</name>
    <name evidence="20" type="ordered locus">CRES_1966</name>
</gene>
<dbReference type="UniPathway" id="UPA00219"/>
<dbReference type="InterPro" id="IPR016166">
    <property type="entry name" value="FAD-bd_PCMH"/>
</dbReference>
<comment type="function">
    <text evidence="2 17">Cell wall formation.</text>
</comment>
<dbReference type="Pfam" id="PF02873">
    <property type="entry name" value="MurB_C"/>
    <property type="match status" value="1"/>
</dbReference>
<dbReference type="InterPro" id="IPR006094">
    <property type="entry name" value="Oxid_FAD_bind_N"/>
</dbReference>
<dbReference type="GO" id="GO:0008360">
    <property type="term" value="P:regulation of cell shape"/>
    <property type="evidence" value="ECO:0007669"/>
    <property type="project" value="UniProtKB-KW"/>
</dbReference>
<evidence type="ECO:0000256" key="8">
    <source>
        <dbReference type="ARBA" id="ARBA00022630"/>
    </source>
</evidence>
<dbReference type="GO" id="GO:0005829">
    <property type="term" value="C:cytosol"/>
    <property type="evidence" value="ECO:0007669"/>
    <property type="project" value="TreeGrafter"/>
</dbReference>
<dbReference type="Gene3D" id="3.90.78.10">
    <property type="entry name" value="UDP-N-acetylenolpyruvoylglucosamine reductase, C-terminal domain"/>
    <property type="match status" value="1"/>
</dbReference>
<evidence type="ECO:0000256" key="4">
    <source>
        <dbReference type="ARBA" id="ARBA00004752"/>
    </source>
</evidence>
<feature type="domain" description="FAD-binding PCMH-type" evidence="19">
    <location>
        <begin position="53"/>
        <end position="235"/>
    </location>
</feature>
<name>F8E347_CORRG</name>
<dbReference type="KEGG" id="crd:CRES_1966"/>
<feature type="active site" evidence="17">
    <location>
        <position position="440"/>
    </location>
</feature>
<keyword evidence="10 17" id="KW-0521">NADP</keyword>
<dbReference type="eggNOG" id="COG0812">
    <property type="taxonomic scope" value="Bacteria"/>
</dbReference>
<dbReference type="InterPro" id="IPR003170">
    <property type="entry name" value="MurB"/>
</dbReference>
<evidence type="ECO:0000256" key="17">
    <source>
        <dbReference type="HAMAP-Rule" id="MF_00037"/>
    </source>
</evidence>
<dbReference type="SUPFAM" id="SSF56176">
    <property type="entry name" value="FAD-binding/transporter-associated domain-like"/>
    <property type="match status" value="1"/>
</dbReference>
<dbReference type="InterPro" id="IPR036318">
    <property type="entry name" value="FAD-bd_PCMH-like_sf"/>
</dbReference>
<keyword evidence="14 17" id="KW-0131">Cell cycle</keyword>
<keyword evidence="21" id="KW-1185">Reference proteome</keyword>
<evidence type="ECO:0000256" key="7">
    <source>
        <dbReference type="ARBA" id="ARBA00022618"/>
    </source>
</evidence>
<evidence type="ECO:0000256" key="14">
    <source>
        <dbReference type="ARBA" id="ARBA00023306"/>
    </source>
</evidence>
<keyword evidence="7 17" id="KW-0132">Cell division</keyword>
<comment type="subcellular location">
    <subcellularLocation>
        <location evidence="3 17">Cytoplasm</location>
    </subcellularLocation>
</comment>
<dbReference type="HAMAP" id="MF_00037">
    <property type="entry name" value="MurB"/>
    <property type="match status" value="1"/>
</dbReference>
<comment type="cofactor">
    <cofactor evidence="1 17">
        <name>FAD</name>
        <dbReference type="ChEBI" id="CHEBI:57692"/>
    </cofactor>
</comment>
<comment type="catalytic activity">
    <reaction evidence="16 17">
        <text>UDP-N-acetyl-alpha-D-muramate + NADP(+) = UDP-N-acetyl-3-O-(1-carboxyvinyl)-alpha-D-glucosamine + NADPH + H(+)</text>
        <dbReference type="Rhea" id="RHEA:12248"/>
        <dbReference type="ChEBI" id="CHEBI:15378"/>
        <dbReference type="ChEBI" id="CHEBI:57783"/>
        <dbReference type="ChEBI" id="CHEBI:58349"/>
        <dbReference type="ChEBI" id="CHEBI:68483"/>
        <dbReference type="ChEBI" id="CHEBI:70757"/>
        <dbReference type="EC" id="1.3.1.98"/>
    </reaction>
</comment>
<evidence type="ECO:0000256" key="10">
    <source>
        <dbReference type="ARBA" id="ARBA00022857"/>
    </source>
</evidence>
<evidence type="ECO:0000256" key="12">
    <source>
        <dbReference type="ARBA" id="ARBA00022984"/>
    </source>
</evidence>
<dbReference type="STRING" id="662755.CRES_1966"/>
<dbReference type="EMBL" id="CP002857">
    <property type="protein sequence ID" value="AEI10319.1"/>
    <property type="molecule type" value="Genomic_DNA"/>
</dbReference>
<dbReference type="InterPro" id="IPR011601">
    <property type="entry name" value="MurB_C"/>
</dbReference>
<evidence type="ECO:0000256" key="16">
    <source>
        <dbReference type="ARBA" id="ARBA00048914"/>
    </source>
</evidence>
<evidence type="ECO:0000256" key="6">
    <source>
        <dbReference type="ARBA" id="ARBA00022490"/>
    </source>
</evidence>
<keyword evidence="6 17" id="KW-0963">Cytoplasm</keyword>
<reference evidence="20 21" key="1">
    <citation type="journal article" date="2012" name="BMC Genomics">
        <title>Complete genome sequence, lifestyle, and multi-drug resistance of the human pathogen Corynebacterium resistens DSM 45100 isolated from blood samples of a leukemia patient.</title>
        <authorList>
            <person name="Schroder J."/>
            <person name="Maus I."/>
            <person name="Meyer K."/>
            <person name="Wordemann S."/>
            <person name="Blom J."/>
            <person name="Jaenicke S."/>
            <person name="Schneider J."/>
            <person name="Trost E."/>
            <person name="Tauch A."/>
        </authorList>
    </citation>
    <scope>NUCLEOTIDE SEQUENCE [LARGE SCALE GENOMIC DNA]</scope>
    <source>
        <strain evidence="21">DSM 45100 / JCM 12819 / CCUG 50093 / GTC 2026 / SICGH 158</strain>
    </source>
</reference>
<evidence type="ECO:0000256" key="2">
    <source>
        <dbReference type="ARBA" id="ARBA00003921"/>
    </source>
</evidence>
<dbReference type="PANTHER" id="PTHR21071:SF4">
    <property type="entry name" value="UDP-N-ACETYLENOLPYRUVOYLGLUCOSAMINE REDUCTASE"/>
    <property type="match status" value="1"/>
</dbReference>
<keyword evidence="9 17" id="KW-0274">FAD</keyword>
<sequence length="448" mass="47644">MTKSDTEPNTNVSEPNTAASQPSSTVRNLVDRAQSEDVRAVDITFAELTTLRIGGRPAGVVECLSPQALQWVVSELDATGTPFIVVGGGSNLVVGDGPEVAELIVVWATTAADSAKAEDKSFSEHIFIDTATGLVRAYAGVEWDQLVATTVEAGLGGLECLSGIPGSVGATPVQNVGAYGAEISQVLKRVQLYNRETKTWEWVLPEALDLAYRYSNLKFTNRAVVTAVEFQLRTDGLSAQLRFGELARRIGVTAEEVTVAASAAEKGEDSTAARRPVADVRHAVLQLRAGKGMVLNPDDHDTWSAGSFFTNPIVEGEAARDAVIAAVRERCGDEEADSMPVYSAGRSAVGDSAVKDSVGDTQQVSGQSLERYKFSAAWLIERAGFTKGWHVEGNEVASLSTKHTLALTNRGGATSRDIVELARAVRDGVREAFGVTLEPEPIWLGAVI</sequence>
<dbReference type="Proteomes" id="UP000000492">
    <property type="component" value="Chromosome"/>
</dbReference>
<organism evidence="20 21">
    <name type="scientific">Corynebacterium resistens (strain DSM 45100 / JCM 12819 / GTC 2026 / SICGH 158)</name>
    <dbReference type="NCBI Taxonomy" id="662755"/>
    <lineage>
        <taxon>Bacteria</taxon>
        <taxon>Bacillati</taxon>
        <taxon>Actinomycetota</taxon>
        <taxon>Actinomycetes</taxon>
        <taxon>Mycobacteriales</taxon>
        <taxon>Corynebacteriaceae</taxon>
        <taxon>Corynebacterium</taxon>
    </lineage>
</organism>
<dbReference type="PANTHER" id="PTHR21071">
    <property type="entry name" value="UDP-N-ACETYLENOLPYRUVOYLGLUCOSAMINE REDUCTASE"/>
    <property type="match status" value="1"/>
</dbReference>
<dbReference type="GO" id="GO:0008762">
    <property type="term" value="F:UDP-N-acetylmuramate dehydrogenase activity"/>
    <property type="evidence" value="ECO:0007669"/>
    <property type="project" value="UniProtKB-UniRule"/>
</dbReference>
<dbReference type="PROSITE" id="PS51387">
    <property type="entry name" value="FAD_PCMH"/>
    <property type="match status" value="1"/>
</dbReference>
<evidence type="ECO:0000256" key="9">
    <source>
        <dbReference type="ARBA" id="ARBA00022827"/>
    </source>
</evidence>
<evidence type="ECO:0000313" key="21">
    <source>
        <dbReference type="Proteomes" id="UP000000492"/>
    </source>
</evidence>
<comment type="pathway">
    <text evidence="4 17">Cell wall biogenesis; peptidoglycan biosynthesis.</text>
</comment>
<dbReference type="RefSeq" id="WP_013889301.1">
    <property type="nucleotide sequence ID" value="NC_015673.1"/>
</dbReference>
<keyword evidence="11 17" id="KW-0133">Cell shape</keyword>
<dbReference type="Gene3D" id="3.30.43.10">
    <property type="entry name" value="Uridine Diphospho-n-acetylenolpyruvylglucosamine Reductase, domain 2"/>
    <property type="match status" value="1"/>
</dbReference>
<dbReference type="AlphaFoldDB" id="F8E347"/>
<dbReference type="InterPro" id="IPR016169">
    <property type="entry name" value="FAD-bd_PCMH_sub2"/>
</dbReference>
<dbReference type="GO" id="GO:0071949">
    <property type="term" value="F:FAD binding"/>
    <property type="evidence" value="ECO:0007669"/>
    <property type="project" value="InterPro"/>
</dbReference>
<dbReference type="GO" id="GO:0071555">
    <property type="term" value="P:cell wall organization"/>
    <property type="evidence" value="ECO:0007669"/>
    <property type="project" value="UniProtKB-KW"/>
</dbReference>
<accession>F8E347</accession>
<evidence type="ECO:0000256" key="15">
    <source>
        <dbReference type="ARBA" id="ARBA00023316"/>
    </source>
</evidence>
<dbReference type="GO" id="GO:0009252">
    <property type="term" value="P:peptidoglycan biosynthetic process"/>
    <property type="evidence" value="ECO:0007669"/>
    <property type="project" value="UniProtKB-UniRule"/>
</dbReference>
<evidence type="ECO:0000256" key="11">
    <source>
        <dbReference type="ARBA" id="ARBA00022960"/>
    </source>
</evidence>
<dbReference type="EC" id="1.3.1.98" evidence="17"/>
<evidence type="ECO:0000256" key="1">
    <source>
        <dbReference type="ARBA" id="ARBA00001974"/>
    </source>
</evidence>
<feature type="compositionally biased region" description="Polar residues" evidence="18">
    <location>
        <begin position="7"/>
        <end position="26"/>
    </location>
</feature>
<evidence type="ECO:0000313" key="20">
    <source>
        <dbReference type="EMBL" id="AEI10319.1"/>
    </source>
</evidence>
<comment type="similarity">
    <text evidence="5 17">Belongs to the MurB family.</text>
</comment>
<evidence type="ECO:0000259" key="19">
    <source>
        <dbReference type="PROSITE" id="PS51387"/>
    </source>
</evidence>
<evidence type="ECO:0000256" key="13">
    <source>
        <dbReference type="ARBA" id="ARBA00023002"/>
    </source>
</evidence>
<dbReference type="SUPFAM" id="SSF56194">
    <property type="entry name" value="Uridine diphospho-N-Acetylenolpyruvylglucosamine reductase, MurB, C-terminal domain"/>
    <property type="match status" value="1"/>
</dbReference>
<dbReference type="Gene3D" id="3.30.465.10">
    <property type="match status" value="1"/>
</dbReference>
<keyword evidence="13 17" id="KW-0560">Oxidoreductase</keyword>
<dbReference type="GO" id="GO:0051301">
    <property type="term" value="P:cell division"/>
    <property type="evidence" value="ECO:0007669"/>
    <property type="project" value="UniProtKB-KW"/>
</dbReference>
<dbReference type="InterPro" id="IPR036635">
    <property type="entry name" value="MurB_C_sf"/>
</dbReference>
<protein>
    <recommendedName>
        <fullName evidence="17">UDP-N-acetylenolpyruvoylglucosamine reductase</fullName>
        <ecNumber evidence="17">1.3.1.98</ecNumber>
    </recommendedName>
    <alternativeName>
        <fullName evidence="17">UDP-N-acetylmuramate dehydrogenase</fullName>
    </alternativeName>
</protein>
<keyword evidence="12 17" id="KW-0573">Peptidoglycan synthesis</keyword>
<dbReference type="InterPro" id="IPR016167">
    <property type="entry name" value="FAD-bd_PCMH_sub1"/>
</dbReference>
<dbReference type="HOGENOM" id="CLU_035304_0_1_11"/>
<feature type="active site" evidence="17">
    <location>
        <position position="213"/>
    </location>
</feature>
<proteinExistence type="inferred from homology"/>
<keyword evidence="15 17" id="KW-0961">Cell wall biogenesis/degradation</keyword>
<feature type="region of interest" description="Disordered" evidence="18">
    <location>
        <begin position="1"/>
        <end position="26"/>
    </location>
</feature>
<feature type="active site" description="Proton donor" evidence="17">
    <location>
        <position position="307"/>
    </location>
</feature>
<dbReference type="Pfam" id="PF01565">
    <property type="entry name" value="FAD_binding_4"/>
    <property type="match status" value="1"/>
</dbReference>
<dbReference type="NCBIfam" id="NF010478">
    <property type="entry name" value="PRK13903.1"/>
    <property type="match status" value="1"/>
</dbReference>